<comment type="caution">
    <text evidence="1">The sequence shown here is derived from an EMBL/GenBank/DDBJ whole genome shotgun (WGS) entry which is preliminary data.</text>
</comment>
<sequence>MNNIDDEYERFVEHLHDYARKAKNFKTKKRHLSLETLELIRQCGAARGAGKQELMSELAKLCRDAIKEHLKERRAEVLAKAAETGKSIRYARRNFAKHKTRITALRTPDGTNTASRRGWRVSFTTRVQTSTQISSTATTTCLLTF</sequence>
<accession>A0ABR1EQG5</accession>
<dbReference type="Proteomes" id="UP001303046">
    <property type="component" value="Unassembled WGS sequence"/>
</dbReference>
<evidence type="ECO:0000313" key="2">
    <source>
        <dbReference type="Proteomes" id="UP001303046"/>
    </source>
</evidence>
<proteinExistence type="predicted"/>
<evidence type="ECO:0000313" key="1">
    <source>
        <dbReference type="EMBL" id="KAK6764894.1"/>
    </source>
</evidence>
<dbReference type="EMBL" id="JAVFWL010000006">
    <property type="protein sequence ID" value="KAK6764894.1"/>
    <property type="molecule type" value="Genomic_DNA"/>
</dbReference>
<name>A0ABR1EQG5_NECAM</name>
<keyword evidence="2" id="KW-1185">Reference proteome</keyword>
<gene>
    <name evidence="1" type="primary">Necator_chrX.g25167</name>
    <name evidence="1" type="ORF">RB195_025001</name>
</gene>
<reference evidence="1 2" key="1">
    <citation type="submission" date="2023-08" db="EMBL/GenBank/DDBJ databases">
        <title>A Necator americanus chromosomal reference genome.</title>
        <authorList>
            <person name="Ilik V."/>
            <person name="Petrzelkova K.J."/>
            <person name="Pardy F."/>
            <person name="Fuh T."/>
            <person name="Niatou-Singa F.S."/>
            <person name="Gouil Q."/>
            <person name="Baker L."/>
            <person name="Ritchie M.E."/>
            <person name="Jex A.R."/>
            <person name="Gazzola D."/>
            <person name="Li H."/>
            <person name="Toshio Fujiwara R."/>
            <person name="Zhan B."/>
            <person name="Aroian R.V."/>
            <person name="Pafco B."/>
            <person name="Schwarz E.M."/>
        </authorList>
    </citation>
    <scope>NUCLEOTIDE SEQUENCE [LARGE SCALE GENOMIC DNA]</scope>
    <source>
        <strain evidence="1 2">Aroian</strain>
        <tissue evidence="1">Whole animal</tissue>
    </source>
</reference>
<organism evidence="1 2">
    <name type="scientific">Necator americanus</name>
    <name type="common">Human hookworm</name>
    <dbReference type="NCBI Taxonomy" id="51031"/>
    <lineage>
        <taxon>Eukaryota</taxon>
        <taxon>Metazoa</taxon>
        <taxon>Ecdysozoa</taxon>
        <taxon>Nematoda</taxon>
        <taxon>Chromadorea</taxon>
        <taxon>Rhabditida</taxon>
        <taxon>Rhabditina</taxon>
        <taxon>Rhabditomorpha</taxon>
        <taxon>Strongyloidea</taxon>
        <taxon>Ancylostomatidae</taxon>
        <taxon>Bunostominae</taxon>
        <taxon>Necator</taxon>
    </lineage>
</organism>
<protein>
    <submittedName>
        <fullName evidence="1">Uncharacterized protein</fullName>
    </submittedName>
</protein>